<keyword evidence="1" id="KW-1133">Transmembrane helix</keyword>
<keyword evidence="1" id="KW-0812">Transmembrane</keyword>
<evidence type="ECO:0000313" key="3">
    <source>
        <dbReference type="Proteomes" id="UP000199632"/>
    </source>
</evidence>
<protein>
    <submittedName>
        <fullName evidence="2">Uncharacterized protein</fullName>
    </submittedName>
</protein>
<name>A0A1H3U8Z3_9ACTN</name>
<dbReference type="EMBL" id="FNQB01000004">
    <property type="protein sequence ID" value="SDZ58884.1"/>
    <property type="molecule type" value="Genomic_DNA"/>
</dbReference>
<organism evidence="2 3">
    <name type="scientific">Asanoa ishikariensis</name>
    <dbReference type="NCBI Taxonomy" id="137265"/>
    <lineage>
        <taxon>Bacteria</taxon>
        <taxon>Bacillati</taxon>
        <taxon>Actinomycetota</taxon>
        <taxon>Actinomycetes</taxon>
        <taxon>Micromonosporales</taxon>
        <taxon>Micromonosporaceae</taxon>
        <taxon>Asanoa</taxon>
    </lineage>
</organism>
<dbReference type="AlphaFoldDB" id="A0A1H3U8Z3"/>
<proteinExistence type="predicted"/>
<accession>A0A1H3U8Z3</accession>
<sequence>MAAMILRRALAVLLLVAALVALYLSRGSSSLDELSDSAKSGISVAAAVCVLAAVRLWLRKAPEQ</sequence>
<keyword evidence="3" id="KW-1185">Reference proteome</keyword>
<gene>
    <name evidence="2" type="ORF">SAMN05421684_6787</name>
</gene>
<reference evidence="3" key="1">
    <citation type="submission" date="2016-10" db="EMBL/GenBank/DDBJ databases">
        <authorList>
            <person name="Varghese N."/>
            <person name="Submissions S."/>
        </authorList>
    </citation>
    <scope>NUCLEOTIDE SEQUENCE [LARGE SCALE GENOMIC DNA]</scope>
    <source>
        <strain evidence="3">DSM 44718</strain>
    </source>
</reference>
<feature type="transmembrane region" description="Helical" evidence="1">
    <location>
        <begin position="40"/>
        <end position="58"/>
    </location>
</feature>
<evidence type="ECO:0000256" key="1">
    <source>
        <dbReference type="SAM" id="Phobius"/>
    </source>
</evidence>
<evidence type="ECO:0000313" key="2">
    <source>
        <dbReference type="EMBL" id="SDZ58884.1"/>
    </source>
</evidence>
<keyword evidence="1" id="KW-0472">Membrane</keyword>
<dbReference type="Proteomes" id="UP000199632">
    <property type="component" value="Unassembled WGS sequence"/>
</dbReference>